<dbReference type="PROSITE" id="PS01187">
    <property type="entry name" value="EGF_CA"/>
    <property type="match status" value="1"/>
</dbReference>
<evidence type="ECO:0000256" key="3">
    <source>
        <dbReference type="ARBA" id="ARBA00022536"/>
    </source>
</evidence>
<keyword evidence="5 15" id="KW-0812">Transmembrane</keyword>
<feature type="disulfide bond" evidence="13">
    <location>
        <begin position="168"/>
        <end position="180"/>
    </location>
</feature>
<dbReference type="Proteomes" id="UP001432027">
    <property type="component" value="Unassembled WGS sequence"/>
</dbReference>
<evidence type="ECO:0000256" key="16">
    <source>
        <dbReference type="SAM" id="SignalP"/>
    </source>
</evidence>
<dbReference type="SUPFAM" id="SSF63825">
    <property type="entry name" value="YWTD domain"/>
    <property type="match status" value="1"/>
</dbReference>
<evidence type="ECO:0000256" key="7">
    <source>
        <dbReference type="ARBA" id="ARBA00022989"/>
    </source>
</evidence>
<dbReference type="AlphaFoldDB" id="A0AAV5T0B1"/>
<keyword evidence="16" id="KW-0732">Signal</keyword>
<sequence>SRFPCAGRGFRHLHSPLTHIVNLPRMVRLRSVLAVCLLPLLSLAAPSPFTQHCNSSLHFDCHDSSKPCIPLEWICDGVHDCPNGQDEAHCSYLHDCSSHQLMCRDGECISANYRCDGQSDCTDGSDEKGCDEMEEIMDKTRSARPSPPSSPFLSTVSPRGRSAIPTQCGSREYQCRAGACINIEAKCDGTWDCAHGDDEIDCGEPLSETGLPFTGGIKCRHGEHECADHVACIPDLWKCDGEKDCDDGSDEAHCEITNEEEIYLLIEERKKLWLEGEPTMDLPSAHQFLTSADDILCDEGHFRCNGGKCLNSSLACDGKRDCLLGEDESERCRECDSRMDRKCSHFCTNTPNGHKCSCPRGMVLGSDGWTCEDWDECLHEGQRCSHYCANAHDGYECSCASGYELAKDRHTCNLREKDMDGSVYVSLAGEIRSAPMFSPVHSSQGYETYVSTNHHGTTKHMGMDIEGGRMYAAMEPKSHEGVLASIKYGQVKKLRENVTGINYVAVDWIGRNVLYTVRHPSPAPGIYLCKMNGLYCRRIVEGRVGANKRQIYKGLAVNPLKGLVAWIDGMDGKDHRIMVANMDGSGMRAVVDHKLSYPSGMTFDVIKNEIYFSDVDTKLIEKINLESGRRSTVLYPVNHPYDLAYFDNLIYWTEWGTETLKVASVGVQHSTPHLIHSFLQFPYGIALNHSLVQPTLRSNPCEVVSCPWMCVVVRADELDLSSSLEARCVCPDEYEENGDYDSSVKGSLPCKMRKDVDTTELMSHVSVEAMEEYCKSGEVCMNGGACVEHANTHGRVDRISCKCADGYGGLWCEVSPLPDSDSLDGDQTNDEAQNGESTWNVGTMVILLLLLVVIGGLIYWGSRNTEEISEITRSTIHRVQEARLPERASEVIKNTTRNLGMGPSVAPSSSFSARNGSTAEVTTTIPPPPNMYPPLPNESSATSSSLSTLPSSSSTVNFANPAFEVHNSTASPYSGFDEMNTTEPSYFTIERADGQETFGNNPFGRLP</sequence>
<feature type="disulfide bond" evidence="13">
    <location>
        <begin position="175"/>
        <end position="193"/>
    </location>
</feature>
<organism evidence="18 19">
    <name type="scientific">Pristionchus entomophagus</name>
    <dbReference type="NCBI Taxonomy" id="358040"/>
    <lineage>
        <taxon>Eukaryota</taxon>
        <taxon>Metazoa</taxon>
        <taxon>Ecdysozoa</taxon>
        <taxon>Nematoda</taxon>
        <taxon>Chromadorea</taxon>
        <taxon>Rhabditida</taxon>
        <taxon>Rhabditina</taxon>
        <taxon>Diplogasteromorpha</taxon>
        <taxon>Diplogasteroidea</taxon>
        <taxon>Neodiplogasteridae</taxon>
        <taxon>Pristionchus</taxon>
    </lineage>
</organism>
<dbReference type="GO" id="GO:0016324">
    <property type="term" value="C:apical plasma membrane"/>
    <property type="evidence" value="ECO:0007669"/>
    <property type="project" value="TreeGrafter"/>
</dbReference>
<dbReference type="GO" id="GO:0006898">
    <property type="term" value="P:receptor-mediated endocytosis"/>
    <property type="evidence" value="ECO:0007669"/>
    <property type="project" value="TreeGrafter"/>
</dbReference>
<evidence type="ECO:0000313" key="19">
    <source>
        <dbReference type="Proteomes" id="UP001432027"/>
    </source>
</evidence>
<dbReference type="SUPFAM" id="SSF57424">
    <property type="entry name" value="LDL receptor-like module"/>
    <property type="match status" value="4"/>
</dbReference>
<evidence type="ECO:0000259" key="17">
    <source>
        <dbReference type="PROSITE" id="PS50026"/>
    </source>
</evidence>
<dbReference type="PROSITE" id="PS01209">
    <property type="entry name" value="LDLRA_1"/>
    <property type="match status" value="2"/>
</dbReference>
<dbReference type="InterPro" id="IPR036055">
    <property type="entry name" value="LDL_receptor-like_sf"/>
</dbReference>
<evidence type="ECO:0000256" key="11">
    <source>
        <dbReference type="ARBA" id="ARBA00023180"/>
    </source>
</evidence>
<dbReference type="PANTHER" id="PTHR22722">
    <property type="entry name" value="LOW-DENSITY LIPOPROTEIN RECEPTOR-RELATED PROTEIN 2-RELATED"/>
    <property type="match status" value="1"/>
</dbReference>
<comment type="caution">
    <text evidence="12">Lacks conserved residue(s) required for the propagation of feature annotation.</text>
</comment>
<evidence type="ECO:0000256" key="6">
    <source>
        <dbReference type="ARBA" id="ARBA00022737"/>
    </source>
</evidence>
<evidence type="ECO:0000313" key="18">
    <source>
        <dbReference type="EMBL" id="GMS89022.1"/>
    </source>
</evidence>
<feature type="transmembrane region" description="Helical" evidence="15">
    <location>
        <begin position="839"/>
        <end position="860"/>
    </location>
</feature>
<evidence type="ECO:0000256" key="5">
    <source>
        <dbReference type="ARBA" id="ARBA00022692"/>
    </source>
</evidence>
<feature type="region of interest" description="Disordered" evidence="14">
    <location>
        <begin position="138"/>
        <end position="163"/>
    </location>
</feature>
<keyword evidence="8 15" id="KW-0472">Membrane</keyword>
<feature type="region of interest" description="Disordered" evidence="14">
    <location>
        <begin position="897"/>
        <end position="953"/>
    </location>
</feature>
<feature type="disulfide bond" evidence="13">
    <location>
        <begin position="96"/>
        <end position="108"/>
    </location>
</feature>
<dbReference type="InterPro" id="IPR009030">
    <property type="entry name" value="Growth_fac_rcpt_cys_sf"/>
</dbReference>
<dbReference type="SUPFAM" id="SSF57184">
    <property type="entry name" value="Growth factor receptor domain"/>
    <property type="match status" value="1"/>
</dbReference>
<feature type="disulfide bond" evidence="13">
    <location>
        <begin position="103"/>
        <end position="121"/>
    </location>
</feature>
<dbReference type="PROSITE" id="PS00022">
    <property type="entry name" value="EGF_1"/>
    <property type="match status" value="1"/>
</dbReference>
<dbReference type="Pfam" id="PF14670">
    <property type="entry name" value="FXa_inhibition"/>
    <property type="match status" value="1"/>
</dbReference>
<dbReference type="PROSITE" id="PS00010">
    <property type="entry name" value="ASX_HYDROXYL"/>
    <property type="match status" value="1"/>
</dbReference>
<feature type="compositionally biased region" description="Pro residues" evidence="14">
    <location>
        <begin position="925"/>
        <end position="936"/>
    </location>
</feature>
<dbReference type="InterPro" id="IPR011042">
    <property type="entry name" value="6-blade_b-propeller_TolB-like"/>
</dbReference>
<dbReference type="SMART" id="SM00179">
    <property type="entry name" value="EGF_CA"/>
    <property type="match status" value="2"/>
</dbReference>
<name>A0AAV5T0B1_9BILA</name>
<keyword evidence="7 15" id="KW-1133">Transmembrane helix</keyword>
<dbReference type="SMART" id="SM00192">
    <property type="entry name" value="LDLa"/>
    <property type="match status" value="5"/>
</dbReference>
<dbReference type="Gene3D" id="2.10.25.10">
    <property type="entry name" value="Laminin"/>
    <property type="match status" value="3"/>
</dbReference>
<reference evidence="18" key="1">
    <citation type="submission" date="2023-10" db="EMBL/GenBank/DDBJ databases">
        <title>Genome assembly of Pristionchus species.</title>
        <authorList>
            <person name="Yoshida K."/>
            <person name="Sommer R.J."/>
        </authorList>
    </citation>
    <scope>NUCLEOTIDE SEQUENCE</scope>
    <source>
        <strain evidence="18">RS0144</strain>
    </source>
</reference>
<keyword evidence="11" id="KW-0325">Glycoprotein</keyword>
<protein>
    <recommendedName>
        <fullName evidence="17">EGF-like domain-containing protein</fullName>
    </recommendedName>
</protein>
<evidence type="ECO:0000256" key="1">
    <source>
        <dbReference type="ARBA" id="ARBA00004167"/>
    </source>
</evidence>
<dbReference type="GO" id="GO:0043235">
    <property type="term" value="C:receptor complex"/>
    <property type="evidence" value="ECO:0007669"/>
    <property type="project" value="TreeGrafter"/>
</dbReference>
<feature type="disulfide bond" evidence="13">
    <location>
        <begin position="239"/>
        <end position="254"/>
    </location>
</feature>
<keyword evidence="19" id="KW-1185">Reference proteome</keyword>
<dbReference type="InterPro" id="IPR000033">
    <property type="entry name" value="LDLR_classB_rpt"/>
</dbReference>
<dbReference type="PRINTS" id="PR00261">
    <property type="entry name" value="LDLRECEPTOR"/>
</dbReference>
<keyword evidence="3 12" id="KW-0245">EGF-like domain</keyword>
<dbReference type="SMART" id="SM00181">
    <property type="entry name" value="EGF"/>
    <property type="match status" value="5"/>
</dbReference>
<keyword evidence="10" id="KW-0675">Receptor</keyword>
<evidence type="ECO:0000256" key="15">
    <source>
        <dbReference type="SAM" id="Phobius"/>
    </source>
</evidence>
<evidence type="ECO:0000256" key="13">
    <source>
        <dbReference type="PROSITE-ProRule" id="PRU00124"/>
    </source>
</evidence>
<dbReference type="PROSITE" id="PS50068">
    <property type="entry name" value="LDLRA_2"/>
    <property type="match status" value="5"/>
</dbReference>
<feature type="domain" description="EGF-like" evidence="17">
    <location>
        <begin position="770"/>
        <end position="813"/>
    </location>
</feature>
<accession>A0AAV5T0B1</accession>
<dbReference type="InterPro" id="IPR051221">
    <property type="entry name" value="LDLR-related"/>
</dbReference>
<dbReference type="EMBL" id="BTSX01000003">
    <property type="protein sequence ID" value="GMS89022.1"/>
    <property type="molecule type" value="Genomic_DNA"/>
</dbReference>
<gene>
    <name evidence="18" type="ORF">PENTCL1PPCAC_11197</name>
</gene>
<evidence type="ECO:0000256" key="9">
    <source>
        <dbReference type="ARBA" id="ARBA00023157"/>
    </source>
</evidence>
<dbReference type="PANTHER" id="PTHR22722:SF14">
    <property type="entry name" value="MEGALIN, ISOFORM A"/>
    <property type="match status" value="1"/>
</dbReference>
<dbReference type="GO" id="GO:0005509">
    <property type="term" value="F:calcium ion binding"/>
    <property type="evidence" value="ECO:0007669"/>
    <property type="project" value="InterPro"/>
</dbReference>
<feature type="disulfide bond" evidence="13">
    <location>
        <begin position="304"/>
        <end position="322"/>
    </location>
</feature>
<feature type="disulfide bond" evidence="13">
    <location>
        <begin position="187"/>
        <end position="202"/>
    </location>
</feature>
<dbReference type="InterPro" id="IPR000742">
    <property type="entry name" value="EGF"/>
</dbReference>
<evidence type="ECO:0000256" key="4">
    <source>
        <dbReference type="ARBA" id="ARBA00022583"/>
    </source>
</evidence>
<dbReference type="InterPro" id="IPR001881">
    <property type="entry name" value="EGF-like_Ca-bd_dom"/>
</dbReference>
<dbReference type="PROSITE" id="PS01186">
    <property type="entry name" value="EGF_2"/>
    <property type="match status" value="2"/>
</dbReference>
<dbReference type="CDD" id="cd00112">
    <property type="entry name" value="LDLa"/>
    <property type="match status" value="5"/>
</dbReference>
<keyword evidence="6" id="KW-0677">Repeat</keyword>
<feature type="disulfide bond" evidence="13">
    <location>
        <begin position="75"/>
        <end position="90"/>
    </location>
</feature>
<comment type="subcellular location">
    <subcellularLocation>
        <location evidence="2">Endomembrane system</location>
    </subcellularLocation>
    <subcellularLocation>
        <location evidence="1">Membrane</location>
        <topology evidence="1">Single-pass membrane protein</topology>
    </subcellularLocation>
</comment>
<dbReference type="SUPFAM" id="SSF57196">
    <property type="entry name" value="EGF/Laminin"/>
    <property type="match status" value="1"/>
</dbReference>
<dbReference type="SMART" id="SM00135">
    <property type="entry name" value="LY"/>
    <property type="match status" value="4"/>
</dbReference>
<dbReference type="InterPro" id="IPR023415">
    <property type="entry name" value="LDLR_class-A_CS"/>
</dbReference>
<evidence type="ECO:0000256" key="12">
    <source>
        <dbReference type="PROSITE-ProRule" id="PRU00076"/>
    </source>
</evidence>
<dbReference type="Pfam" id="PF00057">
    <property type="entry name" value="Ldl_recept_a"/>
    <property type="match status" value="5"/>
</dbReference>
<proteinExistence type="predicted"/>
<dbReference type="InterPro" id="IPR002172">
    <property type="entry name" value="LDrepeatLR_classA_rpt"/>
</dbReference>
<keyword evidence="4" id="KW-0254">Endocytosis</keyword>
<feature type="disulfide bond" evidence="13">
    <location>
        <begin position="115"/>
        <end position="130"/>
    </location>
</feature>
<evidence type="ECO:0000256" key="2">
    <source>
        <dbReference type="ARBA" id="ARBA00004308"/>
    </source>
</evidence>
<feature type="disulfide bond" evidence="13">
    <location>
        <begin position="297"/>
        <end position="309"/>
    </location>
</feature>
<feature type="compositionally biased region" description="Polar residues" evidence="14">
    <location>
        <begin position="906"/>
        <end position="924"/>
    </location>
</feature>
<dbReference type="GO" id="GO:0012505">
    <property type="term" value="C:endomembrane system"/>
    <property type="evidence" value="ECO:0007669"/>
    <property type="project" value="UniProtKB-SubCell"/>
</dbReference>
<feature type="disulfide bond" evidence="12">
    <location>
        <begin position="803"/>
        <end position="812"/>
    </location>
</feature>
<dbReference type="Gene3D" id="4.10.400.10">
    <property type="entry name" value="Low-density Lipoprotein Receptor"/>
    <property type="match status" value="5"/>
</dbReference>
<feature type="signal peptide" evidence="16">
    <location>
        <begin position="1"/>
        <end position="44"/>
    </location>
</feature>
<feature type="non-terminal residue" evidence="18">
    <location>
        <position position="1"/>
    </location>
</feature>
<dbReference type="InterPro" id="IPR018097">
    <property type="entry name" value="EGF_Ca-bd_CS"/>
</dbReference>
<dbReference type="GO" id="GO:0042562">
    <property type="term" value="F:hormone binding"/>
    <property type="evidence" value="ECO:0007669"/>
    <property type="project" value="TreeGrafter"/>
</dbReference>
<feature type="compositionally biased region" description="Low complexity" evidence="14">
    <location>
        <begin position="937"/>
        <end position="953"/>
    </location>
</feature>
<evidence type="ECO:0000256" key="10">
    <source>
        <dbReference type="ARBA" id="ARBA00023170"/>
    </source>
</evidence>
<keyword evidence="9 12" id="KW-1015">Disulfide bond</keyword>
<feature type="chain" id="PRO_5043372032" description="EGF-like domain-containing protein" evidence="16">
    <location>
        <begin position="45"/>
        <end position="1007"/>
    </location>
</feature>
<comment type="caution">
    <text evidence="18">The sequence shown here is derived from an EMBL/GenBank/DDBJ whole genome shotgun (WGS) entry which is preliminary data.</text>
</comment>
<dbReference type="PROSITE" id="PS50026">
    <property type="entry name" value="EGF_3"/>
    <property type="match status" value="1"/>
</dbReference>
<evidence type="ECO:0000256" key="8">
    <source>
        <dbReference type="ARBA" id="ARBA00023136"/>
    </source>
</evidence>
<dbReference type="Gene3D" id="2.120.10.30">
    <property type="entry name" value="TolB, C-terminal domain"/>
    <property type="match status" value="1"/>
</dbReference>
<dbReference type="InterPro" id="IPR000152">
    <property type="entry name" value="EGF-type_Asp/Asn_hydroxyl_site"/>
</dbReference>
<evidence type="ECO:0000256" key="14">
    <source>
        <dbReference type="SAM" id="MobiDB-lite"/>
    </source>
</evidence>